<reference evidence="2 3" key="1">
    <citation type="journal article" date="2018" name="Nat. Ecol. Evol.">
        <title>Shark genomes provide insights into elasmobranch evolution and the origin of vertebrates.</title>
        <authorList>
            <person name="Hara Y"/>
            <person name="Yamaguchi K"/>
            <person name="Onimaru K"/>
            <person name="Kadota M"/>
            <person name="Koyanagi M"/>
            <person name="Keeley SD"/>
            <person name="Tatsumi K"/>
            <person name="Tanaka K"/>
            <person name="Motone F"/>
            <person name="Kageyama Y"/>
            <person name="Nozu R"/>
            <person name="Adachi N"/>
            <person name="Nishimura O"/>
            <person name="Nakagawa R"/>
            <person name="Tanegashima C"/>
            <person name="Kiyatake I"/>
            <person name="Matsumoto R"/>
            <person name="Murakumo K"/>
            <person name="Nishida K"/>
            <person name="Terakita A"/>
            <person name="Kuratani S"/>
            <person name="Sato K"/>
            <person name="Hyodo S Kuraku.S."/>
        </authorList>
    </citation>
    <scope>NUCLEOTIDE SEQUENCE [LARGE SCALE GENOMIC DNA]</scope>
</reference>
<evidence type="ECO:0000313" key="2">
    <source>
        <dbReference type="EMBL" id="GCB84697.1"/>
    </source>
</evidence>
<dbReference type="EMBL" id="BFAA01087269">
    <property type="protein sequence ID" value="GCB84697.1"/>
    <property type="molecule type" value="Genomic_DNA"/>
</dbReference>
<protein>
    <submittedName>
        <fullName evidence="2">Uncharacterized protein</fullName>
    </submittedName>
</protein>
<evidence type="ECO:0000313" key="3">
    <source>
        <dbReference type="Proteomes" id="UP000288216"/>
    </source>
</evidence>
<sequence>MARCLQDTARPWRGCIRGHGVEDGPEEDSEPGTSTGLFPDCVSRSDPGSLRFSLGALSCFFEDVDSLDSNSTSALFSELKLCQNEAANQKVGSLVKKFLSGRVPNKDDLKNYGAAVSRLSHKVLKRITGEDLRDSIQYLGKDKGSKWGRPQAQQLVD</sequence>
<evidence type="ECO:0000256" key="1">
    <source>
        <dbReference type="SAM" id="MobiDB-lite"/>
    </source>
</evidence>
<dbReference type="Proteomes" id="UP000288216">
    <property type="component" value="Unassembled WGS sequence"/>
</dbReference>
<proteinExistence type="predicted"/>
<comment type="caution">
    <text evidence="2">The sequence shown here is derived from an EMBL/GenBank/DDBJ whole genome shotgun (WGS) entry which is preliminary data.</text>
</comment>
<accession>A0A401QHA4</accession>
<dbReference type="AlphaFoldDB" id="A0A401QHA4"/>
<keyword evidence="3" id="KW-1185">Reference proteome</keyword>
<organism evidence="2 3">
    <name type="scientific">Scyliorhinus torazame</name>
    <name type="common">Cloudy catshark</name>
    <name type="synonym">Catulus torazame</name>
    <dbReference type="NCBI Taxonomy" id="75743"/>
    <lineage>
        <taxon>Eukaryota</taxon>
        <taxon>Metazoa</taxon>
        <taxon>Chordata</taxon>
        <taxon>Craniata</taxon>
        <taxon>Vertebrata</taxon>
        <taxon>Chondrichthyes</taxon>
        <taxon>Elasmobranchii</taxon>
        <taxon>Galeomorphii</taxon>
        <taxon>Galeoidea</taxon>
        <taxon>Carcharhiniformes</taxon>
        <taxon>Scyliorhinidae</taxon>
        <taxon>Scyliorhinus</taxon>
    </lineage>
</organism>
<feature type="region of interest" description="Disordered" evidence="1">
    <location>
        <begin position="16"/>
        <end position="36"/>
    </location>
</feature>
<feature type="non-terminal residue" evidence="2">
    <location>
        <position position="157"/>
    </location>
</feature>
<gene>
    <name evidence="2" type="ORF">scyTo_0025355</name>
</gene>
<name>A0A401QHA4_SCYTO</name>